<reference evidence="2" key="3">
    <citation type="submission" date="2015-04" db="UniProtKB">
        <authorList>
            <consortium name="EnsemblPlants"/>
        </authorList>
    </citation>
    <scope>IDENTIFICATION</scope>
    <source>
        <strain evidence="2">cv. Jemalong A17</strain>
    </source>
</reference>
<dbReference type="HOGENOM" id="CLU_2964277_0_0_1"/>
<evidence type="ECO:0000313" key="3">
    <source>
        <dbReference type="Proteomes" id="UP000002051"/>
    </source>
</evidence>
<dbReference type="AlphaFoldDB" id="A0A072VNC9"/>
<dbReference type="EMBL" id="CM001217">
    <property type="protein sequence ID" value="KEH43514.1"/>
    <property type="molecule type" value="Genomic_DNA"/>
</dbReference>
<evidence type="ECO:0000313" key="2">
    <source>
        <dbReference type="EnsemblPlants" id="KEH43514"/>
    </source>
</evidence>
<dbReference type="Proteomes" id="UP000002051">
    <property type="component" value="Unassembled WGS sequence"/>
</dbReference>
<name>A0A072VNC9_MEDTR</name>
<protein>
    <submittedName>
        <fullName evidence="1 2">Uncharacterized protein</fullName>
    </submittedName>
</protein>
<gene>
    <name evidence="1" type="ordered locus">MTR_1g094815</name>
</gene>
<dbReference type="EnsemblPlants" id="KEH43514">
    <property type="protein sequence ID" value="KEH43514"/>
    <property type="gene ID" value="MTR_1g094815"/>
</dbReference>
<keyword evidence="3" id="KW-1185">Reference proteome</keyword>
<proteinExistence type="predicted"/>
<sequence>MFDEFDRLNMCLICPNLFGSNIENPLSYGEEFDEVGEEDTDDDNDVMELQKDWTFEEIS</sequence>
<reference evidence="1 3" key="1">
    <citation type="journal article" date="2011" name="Nature">
        <title>The Medicago genome provides insight into the evolution of rhizobial symbioses.</title>
        <authorList>
            <person name="Young N.D."/>
            <person name="Debelle F."/>
            <person name="Oldroyd G.E."/>
            <person name="Geurts R."/>
            <person name="Cannon S.B."/>
            <person name="Udvardi M.K."/>
            <person name="Benedito V.A."/>
            <person name="Mayer K.F."/>
            <person name="Gouzy J."/>
            <person name="Schoof H."/>
            <person name="Van de Peer Y."/>
            <person name="Proost S."/>
            <person name="Cook D.R."/>
            <person name="Meyers B.C."/>
            <person name="Spannagl M."/>
            <person name="Cheung F."/>
            <person name="De Mita S."/>
            <person name="Krishnakumar V."/>
            <person name="Gundlach H."/>
            <person name="Zhou S."/>
            <person name="Mudge J."/>
            <person name="Bharti A.K."/>
            <person name="Murray J.D."/>
            <person name="Naoumkina M.A."/>
            <person name="Rosen B."/>
            <person name="Silverstein K.A."/>
            <person name="Tang H."/>
            <person name="Rombauts S."/>
            <person name="Zhao P.X."/>
            <person name="Zhou P."/>
            <person name="Barbe V."/>
            <person name="Bardou P."/>
            <person name="Bechner M."/>
            <person name="Bellec A."/>
            <person name="Berger A."/>
            <person name="Berges H."/>
            <person name="Bidwell S."/>
            <person name="Bisseling T."/>
            <person name="Choisne N."/>
            <person name="Couloux A."/>
            <person name="Denny R."/>
            <person name="Deshpande S."/>
            <person name="Dai X."/>
            <person name="Doyle J.J."/>
            <person name="Dudez A.M."/>
            <person name="Farmer A.D."/>
            <person name="Fouteau S."/>
            <person name="Franken C."/>
            <person name="Gibelin C."/>
            <person name="Gish J."/>
            <person name="Goldstein S."/>
            <person name="Gonzalez A.J."/>
            <person name="Green P.J."/>
            <person name="Hallab A."/>
            <person name="Hartog M."/>
            <person name="Hua A."/>
            <person name="Humphray S.J."/>
            <person name="Jeong D.H."/>
            <person name="Jing Y."/>
            <person name="Jocker A."/>
            <person name="Kenton S.M."/>
            <person name="Kim D.J."/>
            <person name="Klee K."/>
            <person name="Lai H."/>
            <person name="Lang C."/>
            <person name="Lin S."/>
            <person name="Macmil S.L."/>
            <person name="Magdelenat G."/>
            <person name="Matthews L."/>
            <person name="McCorrison J."/>
            <person name="Monaghan E.L."/>
            <person name="Mun J.H."/>
            <person name="Najar F.Z."/>
            <person name="Nicholson C."/>
            <person name="Noirot C."/>
            <person name="O'Bleness M."/>
            <person name="Paule C.R."/>
            <person name="Poulain J."/>
            <person name="Prion F."/>
            <person name="Qin B."/>
            <person name="Qu C."/>
            <person name="Retzel E.F."/>
            <person name="Riddle C."/>
            <person name="Sallet E."/>
            <person name="Samain S."/>
            <person name="Samson N."/>
            <person name="Sanders I."/>
            <person name="Saurat O."/>
            <person name="Scarpelli C."/>
            <person name="Schiex T."/>
            <person name="Segurens B."/>
            <person name="Severin A.J."/>
            <person name="Sherrier D.J."/>
            <person name="Shi R."/>
            <person name="Sims S."/>
            <person name="Singer S.R."/>
            <person name="Sinharoy S."/>
            <person name="Sterck L."/>
            <person name="Viollet A."/>
            <person name="Wang B.B."/>
            <person name="Wang K."/>
            <person name="Wang M."/>
            <person name="Wang X."/>
            <person name="Warfsmann J."/>
            <person name="Weissenbach J."/>
            <person name="White D.D."/>
            <person name="White J.D."/>
            <person name="Wiley G.B."/>
            <person name="Wincker P."/>
            <person name="Xing Y."/>
            <person name="Yang L."/>
            <person name="Yao Z."/>
            <person name="Ying F."/>
            <person name="Zhai J."/>
            <person name="Zhou L."/>
            <person name="Zuber A."/>
            <person name="Denarie J."/>
            <person name="Dixon R.A."/>
            <person name="May G.D."/>
            <person name="Schwartz D.C."/>
            <person name="Rogers J."/>
            <person name="Quetier F."/>
            <person name="Town C.D."/>
            <person name="Roe B.A."/>
        </authorList>
    </citation>
    <scope>NUCLEOTIDE SEQUENCE [LARGE SCALE GENOMIC DNA]</scope>
    <source>
        <strain evidence="1">A17</strain>
        <strain evidence="2 3">cv. Jemalong A17</strain>
    </source>
</reference>
<accession>A0A072VNC9</accession>
<reference evidence="1 3" key="2">
    <citation type="journal article" date="2014" name="BMC Genomics">
        <title>An improved genome release (version Mt4.0) for the model legume Medicago truncatula.</title>
        <authorList>
            <person name="Tang H."/>
            <person name="Krishnakumar V."/>
            <person name="Bidwell S."/>
            <person name="Rosen B."/>
            <person name="Chan A."/>
            <person name="Zhou S."/>
            <person name="Gentzbittel L."/>
            <person name="Childs K.L."/>
            <person name="Yandell M."/>
            <person name="Gundlach H."/>
            <person name="Mayer K.F."/>
            <person name="Schwartz D.C."/>
            <person name="Town C.D."/>
        </authorList>
    </citation>
    <scope>GENOME REANNOTATION</scope>
    <source>
        <strain evidence="1">A17</strain>
        <strain evidence="2 3">cv. Jemalong A17</strain>
    </source>
</reference>
<evidence type="ECO:0000313" key="1">
    <source>
        <dbReference type="EMBL" id="KEH43514.1"/>
    </source>
</evidence>
<organism evidence="1 3">
    <name type="scientific">Medicago truncatula</name>
    <name type="common">Barrel medic</name>
    <name type="synonym">Medicago tribuloides</name>
    <dbReference type="NCBI Taxonomy" id="3880"/>
    <lineage>
        <taxon>Eukaryota</taxon>
        <taxon>Viridiplantae</taxon>
        <taxon>Streptophyta</taxon>
        <taxon>Embryophyta</taxon>
        <taxon>Tracheophyta</taxon>
        <taxon>Spermatophyta</taxon>
        <taxon>Magnoliopsida</taxon>
        <taxon>eudicotyledons</taxon>
        <taxon>Gunneridae</taxon>
        <taxon>Pentapetalae</taxon>
        <taxon>rosids</taxon>
        <taxon>fabids</taxon>
        <taxon>Fabales</taxon>
        <taxon>Fabaceae</taxon>
        <taxon>Papilionoideae</taxon>
        <taxon>50 kb inversion clade</taxon>
        <taxon>NPAAA clade</taxon>
        <taxon>Hologalegina</taxon>
        <taxon>IRL clade</taxon>
        <taxon>Trifolieae</taxon>
        <taxon>Medicago</taxon>
    </lineage>
</organism>